<evidence type="ECO:0000313" key="1">
    <source>
        <dbReference type="EMBL" id="MDT2827794.1"/>
    </source>
</evidence>
<proteinExistence type="predicted"/>
<keyword evidence="2" id="KW-1185">Reference proteome</keyword>
<dbReference type="RefSeq" id="WP_311818819.1">
    <property type="nucleotide sequence ID" value="NZ_JARQBN010000006.1"/>
</dbReference>
<dbReference type="InterPro" id="IPR012545">
    <property type="entry name" value="DUF1697"/>
</dbReference>
<accession>A0ABU3FPA0</accession>
<dbReference type="PANTHER" id="PTHR36439">
    <property type="entry name" value="BLL4334 PROTEIN"/>
    <property type="match status" value="1"/>
</dbReference>
<dbReference type="Proteomes" id="UP001265301">
    <property type="component" value="Unassembled WGS sequence"/>
</dbReference>
<dbReference type="PIRSF" id="PIRSF008502">
    <property type="entry name" value="UCP008502"/>
    <property type="match status" value="1"/>
</dbReference>
<dbReference type="Gene3D" id="3.30.70.1260">
    <property type="entry name" value="bacterial protein sp0830 like"/>
    <property type="match status" value="1"/>
</dbReference>
<sequence>MKKQIALLRGINVGGKNKIAMADLKKAFETWGFSEVKTYINSGNVLFSSDIEEKTALVQSCQALLKDQFGLTIPVMVLSVDELTKTVEHAPIWWNQATERIYYAIFVIPPMTVAEVYQAVGETDPVYEQMADYGDVIFWSAAQQTFSKSRWAKIASSAVNKQVTIRNGKTVNKLLLLGRG</sequence>
<dbReference type="PANTHER" id="PTHR36439:SF1">
    <property type="entry name" value="DUF1697 DOMAIN-CONTAINING PROTEIN"/>
    <property type="match status" value="1"/>
</dbReference>
<protein>
    <submittedName>
        <fullName evidence="1">DUF1697 domain-containing protein</fullName>
    </submittedName>
</protein>
<dbReference type="SUPFAM" id="SSF160379">
    <property type="entry name" value="SP0830-like"/>
    <property type="match status" value="1"/>
</dbReference>
<comment type="caution">
    <text evidence="1">The sequence shown here is derived from an EMBL/GenBank/DDBJ whole genome shotgun (WGS) entry which is preliminary data.</text>
</comment>
<dbReference type="Pfam" id="PF08002">
    <property type="entry name" value="DUF1697"/>
    <property type="match status" value="1"/>
</dbReference>
<name>A0ABU3FPA0_9ENTE</name>
<reference evidence="1 2" key="1">
    <citation type="submission" date="2023-03" db="EMBL/GenBank/DDBJ databases">
        <authorList>
            <person name="Shen W."/>
            <person name="Cai J."/>
        </authorList>
    </citation>
    <scope>NUCLEOTIDE SEQUENCE [LARGE SCALE GENOMIC DNA]</scope>
    <source>
        <strain evidence="1 2">B101</strain>
    </source>
</reference>
<organism evidence="1 2">
    <name type="scientific">Enterococcus viikkiensis</name>
    <dbReference type="NCBI Taxonomy" id="930854"/>
    <lineage>
        <taxon>Bacteria</taxon>
        <taxon>Bacillati</taxon>
        <taxon>Bacillota</taxon>
        <taxon>Bacilli</taxon>
        <taxon>Lactobacillales</taxon>
        <taxon>Enterococcaceae</taxon>
        <taxon>Enterococcus</taxon>
    </lineage>
</organism>
<gene>
    <name evidence="1" type="ORF">P7H59_04900</name>
</gene>
<dbReference type="Gene3D" id="3.30.70.1280">
    <property type="entry name" value="SP0830-like domains"/>
    <property type="match status" value="1"/>
</dbReference>
<dbReference type="EMBL" id="JARQBN010000006">
    <property type="protein sequence ID" value="MDT2827794.1"/>
    <property type="molecule type" value="Genomic_DNA"/>
</dbReference>
<evidence type="ECO:0000313" key="2">
    <source>
        <dbReference type="Proteomes" id="UP001265301"/>
    </source>
</evidence>